<keyword evidence="6 7" id="KW-0472">Membrane</keyword>
<dbReference type="RefSeq" id="WP_169282861.1">
    <property type="nucleotide sequence ID" value="NZ_CP051680.1"/>
</dbReference>
<dbReference type="GO" id="GO:0005886">
    <property type="term" value="C:plasma membrane"/>
    <property type="evidence" value="ECO:0007669"/>
    <property type="project" value="UniProtKB-SubCell"/>
</dbReference>
<comment type="subcellular location">
    <subcellularLocation>
        <location evidence="1 7">Cell membrane</location>
        <topology evidence="1 7">Multi-pass membrane protein</topology>
    </subcellularLocation>
</comment>
<keyword evidence="4 7" id="KW-0812">Transmembrane</keyword>
<dbReference type="FunFam" id="1.10.3720.10:FF:000003">
    <property type="entry name" value="Aliphatic sulfonate ABC transporter permease"/>
    <property type="match status" value="1"/>
</dbReference>
<dbReference type="Proteomes" id="UP000502248">
    <property type="component" value="Chromosome"/>
</dbReference>
<evidence type="ECO:0000256" key="4">
    <source>
        <dbReference type="ARBA" id="ARBA00022692"/>
    </source>
</evidence>
<feature type="domain" description="ABC transmembrane type-1" evidence="8">
    <location>
        <begin position="88"/>
        <end position="268"/>
    </location>
</feature>
<dbReference type="EMBL" id="CP051680">
    <property type="protein sequence ID" value="QJD86612.1"/>
    <property type="molecule type" value="Genomic_DNA"/>
</dbReference>
<dbReference type="Gene3D" id="1.10.3720.10">
    <property type="entry name" value="MetI-like"/>
    <property type="match status" value="1"/>
</dbReference>
<name>A0A7Z2VP72_9BACL</name>
<dbReference type="GO" id="GO:0042918">
    <property type="term" value="P:alkanesulfonate transmembrane transport"/>
    <property type="evidence" value="ECO:0007669"/>
    <property type="project" value="UniProtKB-ARBA"/>
</dbReference>
<dbReference type="PROSITE" id="PS50928">
    <property type="entry name" value="ABC_TM1"/>
    <property type="match status" value="1"/>
</dbReference>
<feature type="transmembrane region" description="Helical" evidence="7">
    <location>
        <begin position="128"/>
        <end position="148"/>
    </location>
</feature>
<dbReference type="SUPFAM" id="SSF161098">
    <property type="entry name" value="MetI-like"/>
    <property type="match status" value="1"/>
</dbReference>
<evidence type="ECO:0000256" key="2">
    <source>
        <dbReference type="ARBA" id="ARBA00022448"/>
    </source>
</evidence>
<evidence type="ECO:0000256" key="3">
    <source>
        <dbReference type="ARBA" id="ARBA00022475"/>
    </source>
</evidence>
<reference evidence="9 10" key="1">
    <citation type="submission" date="2020-04" db="EMBL/GenBank/DDBJ databases">
        <title>Genome sequencing of novel species.</title>
        <authorList>
            <person name="Heo J."/>
            <person name="Kim S.-J."/>
            <person name="Kim J.-S."/>
            <person name="Hong S.-B."/>
            <person name="Kwon S.-W."/>
        </authorList>
    </citation>
    <scope>NUCLEOTIDE SEQUENCE [LARGE SCALE GENOMIC DNA]</scope>
    <source>
        <strain evidence="9 10">MFER-1</strain>
    </source>
</reference>
<keyword evidence="5 7" id="KW-1133">Transmembrane helix</keyword>
<feature type="transmembrane region" description="Helical" evidence="7">
    <location>
        <begin position="249"/>
        <end position="268"/>
    </location>
</feature>
<dbReference type="PANTHER" id="PTHR30151">
    <property type="entry name" value="ALKANE SULFONATE ABC TRANSPORTER-RELATED, MEMBRANE SUBUNIT"/>
    <property type="match status" value="1"/>
</dbReference>
<sequence length="284" mass="31894">MSQQRQFAAVDLATMEQEQRLSFIENKQRFRQRFNRFVLGATVPVLLLAAWQILGDRGVISTLLFPTPFRIFQAGIRLMQTGELFDNLQISLFRALSGFILGGALGLMLGVLVGLFRNTERTLDPTVQMIRMVPHLAIAPLFILWFGIGETAKILLIAKGAFFPLYINAFIGIRDVDNKLFDVTRVLGFSKWKQTIRLVLPAALPNILLGVRISLGVSWLGLVVAELMGSTEGIGYLMSDARQFSKTPVVFVGILIFATFGILSDLLVRSLERKWLSWRENYKG</sequence>
<protein>
    <submittedName>
        <fullName evidence="9">ABC transporter permease</fullName>
    </submittedName>
</protein>
<dbReference type="KEGG" id="cheb:HH215_27865"/>
<gene>
    <name evidence="9" type="ORF">HH215_27865</name>
</gene>
<feature type="transmembrane region" description="Helical" evidence="7">
    <location>
        <begin position="154"/>
        <end position="173"/>
    </location>
</feature>
<feature type="transmembrane region" description="Helical" evidence="7">
    <location>
        <begin position="92"/>
        <end position="116"/>
    </location>
</feature>
<dbReference type="InterPro" id="IPR035906">
    <property type="entry name" value="MetI-like_sf"/>
</dbReference>
<evidence type="ECO:0000256" key="7">
    <source>
        <dbReference type="RuleBase" id="RU363032"/>
    </source>
</evidence>
<evidence type="ECO:0000259" key="8">
    <source>
        <dbReference type="PROSITE" id="PS50928"/>
    </source>
</evidence>
<evidence type="ECO:0000313" key="10">
    <source>
        <dbReference type="Proteomes" id="UP000502248"/>
    </source>
</evidence>
<evidence type="ECO:0000256" key="6">
    <source>
        <dbReference type="ARBA" id="ARBA00023136"/>
    </source>
</evidence>
<keyword evidence="10" id="KW-1185">Reference proteome</keyword>
<feature type="transmembrane region" description="Helical" evidence="7">
    <location>
        <begin position="207"/>
        <end position="229"/>
    </location>
</feature>
<evidence type="ECO:0000256" key="5">
    <source>
        <dbReference type="ARBA" id="ARBA00022989"/>
    </source>
</evidence>
<comment type="similarity">
    <text evidence="7">Belongs to the binding-protein-dependent transport system permease family.</text>
</comment>
<proteinExistence type="inferred from homology"/>
<feature type="transmembrane region" description="Helical" evidence="7">
    <location>
        <begin position="37"/>
        <end position="54"/>
    </location>
</feature>
<evidence type="ECO:0000313" key="9">
    <source>
        <dbReference type="EMBL" id="QJD86612.1"/>
    </source>
</evidence>
<evidence type="ECO:0000256" key="1">
    <source>
        <dbReference type="ARBA" id="ARBA00004651"/>
    </source>
</evidence>
<dbReference type="InterPro" id="IPR000515">
    <property type="entry name" value="MetI-like"/>
</dbReference>
<organism evidence="9 10">
    <name type="scientific">Cohnella herbarum</name>
    <dbReference type="NCBI Taxonomy" id="2728023"/>
    <lineage>
        <taxon>Bacteria</taxon>
        <taxon>Bacillati</taxon>
        <taxon>Bacillota</taxon>
        <taxon>Bacilli</taxon>
        <taxon>Bacillales</taxon>
        <taxon>Paenibacillaceae</taxon>
        <taxon>Cohnella</taxon>
    </lineage>
</organism>
<accession>A0A7Z2VP72</accession>
<keyword evidence="2 7" id="KW-0813">Transport</keyword>
<dbReference type="PANTHER" id="PTHR30151:SF38">
    <property type="entry name" value="ALIPHATIC SULFONATES TRANSPORT PERMEASE PROTEIN SSUC-RELATED"/>
    <property type="match status" value="1"/>
</dbReference>
<keyword evidence="3" id="KW-1003">Cell membrane</keyword>
<dbReference type="AlphaFoldDB" id="A0A7Z2VP72"/>
<dbReference type="CDD" id="cd06261">
    <property type="entry name" value="TM_PBP2"/>
    <property type="match status" value="1"/>
</dbReference>
<dbReference type="Pfam" id="PF00528">
    <property type="entry name" value="BPD_transp_1"/>
    <property type="match status" value="1"/>
</dbReference>